<comment type="caution">
    <text evidence="1">The sequence shown here is derived from an EMBL/GenBank/DDBJ whole genome shotgun (WGS) entry which is preliminary data.</text>
</comment>
<name>A0A9N9J681_9GLOM</name>
<feature type="non-terminal residue" evidence="1">
    <location>
        <position position="1"/>
    </location>
</feature>
<gene>
    <name evidence="1" type="ORF">RFULGI_LOCUS14601</name>
</gene>
<proteinExistence type="predicted"/>
<reference evidence="1" key="1">
    <citation type="submission" date="2021-06" db="EMBL/GenBank/DDBJ databases">
        <authorList>
            <person name="Kallberg Y."/>
            <person name="Tangrot J."/>
            <person name="Rosling A."/>
        </authorList>
    </citation>
    <scope>NUCLEOTIDE SEQUENCE</scope>
    <source>
        <strain evidence="1">IN212</strain>
    </source>
</reference>
<dbReference type="EMBL" id="CAJVPZ010043035">
    <property type="protein sequence ID" value="CAG8764900.1"/>
    <property type="molecule type" value="Genomic_DNA"/>
</dbReference>
<feature type="non-terminal residue" evidence="1">
    <location>
        <position position="50"/>
    </location>
</feature>
<organism evidence="1 2">
    <name type="scientific">Racocetra fulgida</name>
    <dbReference type="NCBI Taxonomy" id="60492"/>
    <lineage>
        <taxon>Eukaryota</taxon>
        <taxon>Fungi</taxon>
        <taxon>Fungi incertae sedis</taxon>
        <taxon>Mucoromycota</taxon>
        <taxon>Glomeromycotina</taxon>
        <taxon>Glomeromycetes</taxon>
        <taxon>Diversisporales</taxon>
        <taxon>Gigasporaceae</taxon>
        <taxon>Racocetra</taxon>
    </lineage>
</organism>
<keyword evidence="2" id="KW-1185">Reference proteome</keyword>
<accession>A0A9N9J681</accession>
<dbReference type="AlphaFoldDB" id="A0A9N9J681"/>
<dbReference type="Proteomes" id="UP000789396">
    <property type="component" value="Unassembled WGS sequence"/>
</dbReference>
<evidence type="ECO:0000313" key="2">
    <source>
        <dbReference type="Proteomes" id="UP000789396"/>
    </source>
</evidence>
<protein>
    <submittedName>
        <fullName evidence="1">2702_t:CDS:1</fullName>
    </submittedName>
</protein>
<evidence type="ECO:0000313" key="1">
    <source>
        <dbReference type="EMBL" id="CAG8764900.1"/>
    </source>
</evidence>
<sequence length="50" mass="5844">HANELSESRERFKQILNRIESEEISPDEISSDEISLDKICDKIYSAKTYI</sequence>